<sequence length="193" mass="21796">MNNVEAKVSGEAPHDNRRKRQQEPSQEQDKPKRRRASVTYHTTWYAWYRHQVQLHVLPPLQTDVAARRRLNSAVGFNDVLAAVQPLPDSLPDLPRRVGELEAQLRSAEADAAAPKRSVVPQMLARGNAEQLLKISSSKVESLEAENRRLRATNNRVDVLLQKMKESTSLHTQDLELAQAEVAERDPRTGTATR</sequence>
<accession>A0A329T2S1</accession>
<dbReference type="Proteomes" id="UP000251314">
    <property type="component" value="Unassembled WGS sequence"/>
</dbReference>
<dbReference type="Proteomes" id="UP000735874">
    <property type="component" value="Unassembled WGS sequence"/>
</dbReference>
<name>A0A329T2S1_9STRA</name>
<dbReference type="Proteomes" id="UP000697107">
    <property type="component" value="Unassembled WGS sequence"/>
</dbReference>
<organism evidence="8 9">
    <name type="scientific">Phytophthora cactorum</name>
    <dbReference type="NCBI Taxonomy" id="29920"/>
    <lineage>
        <taxon>Eukaryota</taxon>
        <taxon>Sar</taxon>
        <taxon>Stramenopiles</taxon>
        <taxon>Oomycota</taxon>
        <taxon>Peronosporomycetes</taxon>
        <taxon>Peronosporales</taxon>
        <taxon>Peronosporaceae</taxon>
        <taxon>Phytophthora</taxon>
    </lineage>
</organism>
<reference evidence="8 9" key="1">
    <citation type="submission" date="2018-01" db="EMBL/GenBank/DDBJ databases">
        <title>Draft genome of the strawberry crown rot pathogen Phytophthora cactorum.</title>
        <authorList>
            <person name="Armitage A.D."/>
            <person name="Lysoe E."/>
            <person name="Nellist C.F."/>
            <person name="Harrison R.J."/>
            <person name="Brurberg M.B."/>
        </authorList>
    </citation>
    <scope>NUCLEOTIDE SEQUENCE [LARGE SCALE GENOMIC DNA]</scope>
    <source>
        <strain evidence="8 9">10300</strain>
    </source>
</reference>
<dbReference type="EMBL" id="RCMI01000927">
    <property type="protein sequence ID" value="KAG2894166.1"/>
    <property type="molecule type" value="Genomic_DNA"/>
</dbReference>
<evidence type="ECO:0000313" key="8">
    <source>
        <dbReference type="EMBL" id="RAW43031.1"/>
    </source>
</evidence>
<dbReference type="EMBL" id="MJFZ01000008">
    <property type="protein sequence ID" value="RAW43031.1"/>
    <property type="molecule type" value="Genomic_DNA"/>
</dbReference>
<dbReference type="OrthoDB" id="118568at2759"/>
<dbReference type="AlphaFoldDB" id="A0A329T2S1"/>
<evidence type="ECO:0000313" key="9">
    <source>
        <dbReference type="Proteomes" id="UP000251314"/>
    </source>
</evidence>
<dbReference type="Proteomes" id="UP000760860">
    <property type="component" value="Unassembled WGS sequence"/>
</dbReference>
<feature type="region of interest" description="Disordered" evidence="2">
    <location>
        <begin position="1"/>
        <end position="36"/>
    </location>
</feature>
<dbReference type="Proteomes" id="UP000774804">
    <property type="component" value="Unassembled WGS sequence"/>
</dbReference>
<evidence type="ECO:0000256" key="1">
    <source>
        <dbReference type="SAM" id="Coils"/>
    </source>
</evidence>
<dbReference type="VEuPathDB" id="FungiDB:PC110_g746"/>
<reference evidence="3" key="2">
    <citation type="submission" date="2018-10" db="EMBL/GenBank/DDBJ databases">
        <title>Effector identification in a new, highly contiguous assembly of the strawberry crown rot pathogen Phytophthora cactorum.</title>
        <authorList>
            <person name="Armitage A.D."/>
            <person name="Nellist C.F."/>
            <person name="Bates H."/>
            <person name="Vickerstaff R.J."/>
            <person name="Harrison R.J."/>
        </authorList>
    </citation>
    <scope>NUCLEOTIDE SEQUENCE</scope>
    <source>
        <strain evidence="3">15-7</strain>
        <strain evidence="4">4032</strain>
        <strain evidence="5">4040</strain>
        <strain evidence="6">P415</strain>
        <strain evidence="7">P421</strain>
    </source>
</reference>
<dbReference type="EMBL" id="RCMG01000915">
    <property type="protein sequence ID" value="KAG2842356.1"/>
    <property type="molecule type" value="Genomic_DNA"/>
</dbReference>
<dbReference type="EMBL" id="RCMK01000937">
    <property type="protein sequence ID" value="KAG2907056.1"/>
    <property type="molecule type" value="Genomic_DNA"/>
</dbReference>
<dbReference type="EMBL" id="RCML01000015">
    <property type="protein sequence ID" value="KAG2998569.1"/>
    <property type="molecule type" value="Genomic_DNA"/>
</dbReference>
<feature type="coiled-coil region" evidence="1">
    <location>
        <begin position="125"/>
        <end position="162"/>
    </location>
</feature>
<protein>
    <submittedName>
        <fullName evidence="8">Uncharacterized protein</fullName>
    </submittedName>
</protein>
<feature type="region of interest" description="Disordered" evidence="2">
    <location>
        <begin position="167"/>
        <end position="193"/>
    </location>
</feature>
<evidence type="ECO:0000313" key="7">
    <source>
        <dbReference type="EMBL" id="KAG3207717.1"/>
    </source>
</evidence>
<proteinExistence type="predicted"/>
<keyword evidence="1" id="KW-0175">Coiled coil</keyword>
<keyword evidence="9" id="KW-1185">Reference proteome</keyword>
<dbReference type="Proteomes" id="UP000736787">
    <property type="component" value="Unassembled WGS sequence"/>
</dbReference>
<evidence type="ECO:0000256" key="2">
    <source>
        <dbReference type="SAM" id="MobiDB-lite"/>
    </source>
</evidence>
<evidence type="ECO:0000313" key="4">
    <source>
        <dbReference type="EMBL" id="KAG2894166.1"/>
    </source>
</evidence>
<evidence type="ECO:0000313" key="6">
    <source>
        <dbReference type="EMBL" id="KAG2998569.1"/>
    </source>
</evidence>
<dbReference type="EMBL" id="RCMV01001657">
    <property type="protein sequence ID" value="KAG3207717.1"/>
    <property type="molecule type" value="Genomic_DNA"/>
</dbReference>
<evidence type="ECO:0000313" key="3">
    <source>
        <dbReference type="EMBL" id="KAG2842356.1"/>
    </source>
</evidence>
<evidence type="ECO:0000313" key="5">
    <source>
        <dbReference type="EMBL" id="KAG2907056.1"/>
    </source>
</evidence>
<gene>
    <name evidence="8" type="ORF">PC110_g746</name>
    <name evidence="3" type="ORF">PC113_g18826</name>
    <name evidence="4" type="ORF">PC115_g18237</name>
    <name evidence="5" type="ORF">PC117_g20310</name>
    <name evidence="6" type="ORF">PC118_g1232</name>
    <name evidence="7" type="ORF">PC129_g21246</name>
</gene>
<comment type="caution">
    <text evidence="8">The sequence shown here is derived from an EMBL/GenBank/DDBJ whole genome shotgun (WGS) entry which is preliminary data.</text>
</comment>